<dbReference type="SUPFAM" id="SSF51338">
    <property type="entry name" value="Composite domain of metallo-dependent hydrolases"/>
    <property type="match status" value="1"/>
</dbReference>
<dbReference type="RefSeq" id="WP_344110014.1">
    <property type="nucleotide sequence ID" value="NZ_BAAANE010000004.1"/>
</dbReference>
<comment type="caution">
    <text evidence="2">The sequence shown here is derived from an EMBL/GenBank/DDBJ whole genome shotgun (WGS) entry which is preliminary data.</text>
</comment>
<name>A0ABN2F2B3_9ACTN</name>
<gene>
    <name evidence="2" type="ORF">GCM10009744_14200</name>
</gene>
<dbReference type="Gene3D" id="2.30.40.10">
    <property type="entry name" value="Urease, subunit C, domain 1"/>
    <property type="match status" value="1"/>
</dbReference>
<evidence type="ECO:0000313" key="3">
    <source>
        <dbReference type="Proteomes" id="UP001501319"/>
    </source>
</evidence>
<dbReference type="InterPro" id="IPR051781">
    <property type="entry name" value="Metallo-dep_Hydrolase"/>
</dbReference>
<feature type="domain" description="Amidohydrolase-related" evidence="1">
    <location>
        <begin position="52"/>
        <end position="392"/>
    </location>
</feature>
<dbReference type="PANTHER" id="PTHR43135:SF3">
    <property type="entry name" value="ALPHA-D-RIBOSE 1-METHYLPHOSPHONATE 5-TRIPHOSPHATE DIPHOSPHATASE"/>
    <property type="match status" value="1"/>
</dbReference>
<accession>A0ABN2F2B3</accession>
<dbReference type="Gene3D" id="3.20.20.140">
    <property type="entry name" value="Metal-dependent hydrolases"/>
    <property type="match status" value="1"/>
</dbReference>
<dbReference type="SUPFAM" id="SSF51556">
    <property type="entry name" value="Metallo-dependent hydrolases"/>
    <property type="match status" value="1"/>
</dbReference>
<sequence>MIAIEVSAVFDGERYSAEGAVVIVDGTQILSVDPLGTAVPAGCDLVRYEGATLLPGLIDAHVHLCCDGGPGALERIPDFSDDELTGVIEDSLRAHLATGVTTVRDLGDREWAVVEWRSRHRDRMLPTVVASGPPITVPHGHCSNMGGAVEGVDELRRAVAERAERGADLVKIMASGGVNTPGTDPAAVQFSAEELQVVVEESHNRGLPVTAHAHSVQAIKNALVAGVDGIEHCSFITANGLDVVDSVVADLVASRTTVCPTLGVEPGATPPPAVLEIMRRTGTDYEARARMTGALHAAGVRLVTGSDGGINPGKSHGILPEAVIGLVLGGVSPIDALATATSLAAAACGLADQTGRIAAGYTADLLVVTGNPTTDITGLHNIQATYLRGDRV</sequence>
<organism evidence="2 3">
    <name type="scientific">Kribbella alba</name>
    <dbReference type="NCBI Taxonomy" id="190197"/>
    <lineage>
        <taxon>Bacteria</taxon>
        <taxon>Bacillati</taxon>
        <taxon>Actinomycetota</taxon>
        <taxon>Actinomycetes</taxon>
        <taxon>Propionibacteriales</taxon>
        <taxon>Kribbellaceae</taxon>
        <taxon>Kribbella</taxon>
    </lineage>
</organism>
<reference evidence="2 3" key="1">
    <citation type="journal article" date="2019" name="Int. J. Syst. Evol. Microbiol.">
        <title>The Global Catalogue of Microorganisms (GCM) 10K type strain sequencing project: providing services to taxonomists for standard genome sequencing and annotation.</title>
        <authorList>
            <consortium name="The Broad Institute Genomics Platform"/>
            <consortium name="The Broad Institute Genome Sequencing Center for Infectious Disease"/>
            <person name="Wu L."/>
            <person name="Ma J."/>
        </authorList>
    </citation>
    <scope>NUCLEOTIDE SEQUENCE [LARGE SCALE GENOMIC DNA]</scope>
    <source>
        <strain evidence="2 3">JCM 14306</strain>
    </source>
</reference>
<keyword evidence="3" id="KW-1185">Reference proteome</keyword>
<evidence type="ECO:0000259" key="1">
    <source>
        <dbReference type="Pfam" id="PF01979"/>
    </source>
</evidence>
<dbReference type="InterPro" id="IPR006680">
    <property type="entry name" value="Amidohydro-rel"/>
</dbReference>
<dbReference type="Proteomes" id="UP001501319">
    <property type="component" value="Unassembled WGS sequence"/>
</dbReference>
<dbReference type="InterPro" id="IPR011059">
    <property type="entry name" value="Metal-dep_hydrolase_composite"/>
</dbReference>
<dbReference type="InterPro" id="IPR032466">
    <property type="entry name" value="Metal_Hydrolase"/>
</dbReference>
<dbReference type="PANTHER" id="PTHR43135">
    <property type="entry name" value="ALPHA-D-RIBOSE 1-METHYLPHOSPHONATE 5-TRIPHOSPHATE DIPHOSPHATASE"/>
    <property type="match status" value="1"/>
</dbReference>
<evidence type="ECO:0000313" key="2">
    <source>
        <dbReference type="EMBL" id="GAA1627548.1"/>
    </source>
</evidence>
<protein>
    <submittedName>
        <fullName evidence="2">Amidohydrolase family protein</fullName>
    </submittedName>
</protein>
<dbReference type="Pfam" id="PF01979">
    <property type="entry name" value="Amidohydro_1"/>
    <property type="match status" value="1"/>
</dbReference>
<dbReference type="EMBL" id="BAAANE010000004">
    <property type="protein sequence ID" value="GAA1627548.1"/>
    <property type="molecule type" value="Genomic_DNA"/>
</dbReference>
<proteinExistence type="predicted"/>